<dbReference type="Pfam" id="PF01554">
    <property type="entry name" value="MatE"/>
    <property type="match status" value="2"/>
</dbReference>
<evidence type="ECO:0000256" key="2">
    <source>
        <dbReference type="ARBA" id="ARBA00022448"/>
    </source>
</evidence>
<evidence type="ECO:0000313" key="8">
    <source>
        <dbReference type="EMBL" id="PQL20018.1"/>
    </source>
</evidence>
<feature type="transmembrane region" description="Helical" evidence="7">
    <location>
        <begin position="12"/>
        <end position="32"/>
    </location>
</feature>
<dbReference type="CDD" id="cd13134">
    <property type="entry name" value="MATE_like_8"/>
    <property type="match status" value="1"/>
</dbReference>
<dbReference type="GO" id="GO:0015297">
    <property type="term" value="F:antiporter activity"/>
    <property type="evidence" value="ECO:0007669"/>
    <property type="project" value="InterPro"/>
</dbReference>
<evidence type="ECO:0000256" key="5">
    <source>
        <dbReference type="ARBA" id="ARBA00022989"/>
    </source>
</evidence>
<evidence type="ECO:0000256" key="7">
    <source>
        <dbReference type="SAM" id="Phobius"/>
    </source>
</evidence>
<feature type="transmembrane region" description="Helical" evidence="7">
    <location>
        <begin position="186"/>
        <end position="213"/>
    </location>
</feature>
<feature type="transmembrane region" description="Helical" evidence="7">
    <location>
        <begin position="54"/>
        <end position="76"/>
    </location>
</feature>
<dbReference type="PANTHER" id="PTHR42925:SF1">
    <property type="entry name" value="VIRULENCE FACTOR MVIN"/>
    <property type="match status" value="1"/>
</dbReference>
<keyword evidence="2" id="KW-0813">Transport</keyword>
<keyword evidence="3" id="KW-1003">Cell membrane</keyword>
<dbReference type="PIRSF" id="PIRSF006603">
    <property type="entry name" value="DinF"/>
    <property type="match status" value="1"/>
</dbReference>
<feature type="transmembrane region" description="Helical" evidence="7">
    <location>
        <begin position="415"/>
        <end position="436"/>
    </location>
</feature>
<dbReference type="EMBL" id="PPDB01000003">
    <property type="protein sequence ID" value="PQL20018.1"/>
    <property type="molecule type" value="Genomic_DNA"/>
</dbReference>
<feature type="transmembrane region" description="Helical" evidence="7">
    <location>
        <begin position="160"/>
        <end position="180"/>
    </location>
</feature>
<dbReference type="GO" id="GO:0042910">
    <property type="term" value="F:xenobiotic transmembrane transporter activity"/>
    <property type="evidence" value="ECO:0007669"/>
    <property type="project" value="InterPro"/>
</dbReference>
<evidence type="ECO:0000256" key="1">
    <source>
        <dbReference type="ARBA" id="ARBA00004651"/>
    </source>
</evidence>
<name>A0A2S7Z9R3_9FIRM</name>
<dbReference type="AlphaFoldDB" id="A0A2S7Z9R3"/>
<evidence type="ECO:0000256" key="6">
    <source>
        <dbReference type="ARBA" id="ARBA00023136"/>
    </source>
</evidence>
<feature type="transmembrane region" description="Helical" evidence="7">
    <location>
        <begin position="314"/>
        <end position="336"/>
    </location>
</feature>
<protein>
    <submittedName>
        <fullName evidence="8">MATE family efflux transporter</fullName>
    </submittedName>
</protein>
<feature type="transmembrane region" description="Helical" evidence="7">
    <location>
        <begin position="389"/>
        <end position="409"/>
    </location>
</feature>
<dbReference type="GO" id="GO:0005886">
    <property type="term" value="C:plasma membrane"/>
    <property type="evidence" value="ECO:0007669"/>
    <property type="project" value="UniProtKB-SubCell"/>
</dbReference>
<dbReference type="OrthoDB" id="62420at2"/>
<sequence length="448" mass="50170">MKAYEKGISLSIWTLSWPIFIEVFLQMLVGNIDQLMMSHYSPEAVAAVANANQILNIFIMLIIVMSTATTIMIAQYLGARNQSKLSEVCTVSLVMNFLFSSIAAIFFITCHEWIFTWLGIPQETMSDTSLYTTIVAAGLPIQAMYYALVAVFRGHSLTRITMYVALVMNIIHIMTNYVLIFGHGSIPSLGVLGVSISTWLSKVVGLVIIGYIFKRLLTLEISFRFLKPFPWHTIKSLLHISVPSGGETLSYQLSQTTIMKMVNILGLAVINTKVYVSVIAMLCYVYTIALANASQVIVGFLMGAKRQDEVTNRVWHSMYLAIVINVGLATFFYVTSDIVLSVFTSDPEILELAHKVLFVEIFLELGRAVNIVMVGCLQAAGDIRTPMLVGIFGMWLCAVSLSYLFGIYWGWGLVGIWVAMAIDEILRGLLFVYRWYSGKWKNRRLIET</sequence>
<feature type="transmembrane region" description="Helical" evidence="7">
    <location>
        <begin position="88"/>
        <end position="108"/>
    </location>
</feature>
<dbReference type="NCBIfam" id="TIGR00797">
    <property type="entry name" value="matE"/>
    <property type="match status" value="1"/>
</dbReference>
<proteinExistence type="predicted"/>
<comment type="caution">
    <text evidence="8">The sequence shown here is derived from an EMBL/GenBank/DDBJ whole genome shotgun (WGS) entry which is preliminary data.</text>
</comment>
<organism evidence="8 9">
    <name type="scientific">Veillonella denticariosi JCM 15641</name>
    <dbReference type="NCBI Taxonomy" id="1298594"/>
    <lineage>
        <taxon>Bacteria</taxon>
        <taxon>Bacillati</taxon>
        <taxon>Bacillota</taxon>
        <taxon>Negativicutes</taxon>
        <taxon>Veillonellales</taxon>
        <taxon>Veillonellaceae</taxon>
        <taxon>Veillonella</taxon>
    </lineage>
</organism>
<evidence type="ECO:0000256" key="3">
    <source>
        <dbReference type="ARBA" id="ARBA00022475"/>
    </source>
</evidence>
<accession>A0A2S7Z9R3</accession>
<evidence type="ECO:0000313" key="9">
    <source>
        <dbReference type="Proteomes" id="UP000237916"/>
    </source>
</evidence>
<feature type="transmembrane region" description="Helical" evidence="7">
    <location>
        <begin position="128"/>
        <end position="148"/>
    </location>
</feature>
<feature type="transmembrane region" description="Helical" evidence="7">
    <location>
        <begin position="274"/>
        <end position="302"/>
    </location>
</feature>
<dbReference type="InterPro" id="IPR047135">
    <property type="entry name" value="YsiQ"/>
</dbReference>
<comment type="subcellular location">
    <subcellularLocation>
        <location evidence="1">Cell membrane</location>
        <topology evidence="1">Multi-pass membrane protein</topology>
    </subcellularLocation>
</comment>
<dbReference type="PANTHER" id="PTHR42925">
    <property type="entry name" value="MULTIDRUG AND TOXIN EFFLUX PROTEIN MATE FAMILY"/>
    <property type="match status" value="1"/>
</dbReference>
<dbReference type="Proteomes" id="UP000237916">
    <property type="component" value="Unassembled WGS sequence"/>
</dbReference>
<keyword evidence="9" id="KW-1185">Reference proteome</keyword>
<dbReference type="InterPro" id="IPR002528">
    <property type="entry name" value="MATE_fam"/>
</dbReference>
<dbReference type="STRING" id="1298594.GCA_001312465_02297"/>
<gene>
    <name evidence="8" type="ORF">VEHSUH05_02795</name>
</gene>
<keyword evidence="6 7" id="KW-0472">Membrane</keyword>
<dbReference type="RefSeq" id="WP_105090677.1">
    <property type="nucleotide sequence ID" value="NZ_PPDB01000003.1"/>
</dbReference>
<dbReference type="InterPro" id="IPR048279">
    <property type="entry name" value="MdtK-like"/>
</dbReference>
<reference evidence="8 9" key="1">
    <citation type="submission" date="2018-01" db="EMBL/GenBank/DDBJ databases">
        <title>Draft genome sequences of clinical isolates and type strains of oral Veillonella including Veillonella infantum sp., nov.</title>
        <authorList>
            <person name="Mashima I."/>
            <person name="Liao Y.-C."/>
            <person name="Sabharwal A."/>
            <person name="Haase E.M."/>
            <person name="Nakazawa F."/>
            <person name="Scannapieco F.A."/>
        </authorList>
    </citation>
    <scope>NUCLEOTIDE SEQUENCE [LARGE SCALE GENOMIC DNA]</scope>
    <source>
        <strain evidence="8 9">JCM 15641</strain>
    </source>
</reference>
<evidence type="ECO:0000256" key="4">
    <source>
        <dbReference type="ARBA" id="ARBA00022692"/>
    </source>
</evidence>
<keyword evidence="5 7" id="KW-1133">Transmembrane helix</keyword>
<keyword evidence="4 7" id="KW-0812">Transmembrane</keyword>